<keyword evidence="3 6" id="KW-0812">Transmembrane</keyword>
<dbReference type="InParanoid" id="F7Q0V1"/>
<evidence type="ECO:0000256" key="1">
    <source>
        <dbReference type="ARBA" id="ARBA00004141"/>
    </source>
</evidence>
<feature type="transmembrane region" description="Helical" evidence="7">
    <location>
        <begin position="388"/>
        <end position="411"/>
    </location>
</feature>
<dbReference type="EMBL" id="AFNU02000012">
    <property type="protein sequence ID" value="ERJ11324.1"/>
    <property type="molecule type" value="Genomic_DNA"/>
</dbReference>
<dbReference type="PRINTS" id="PR00176">
    <property type="entry name" value="NANEUSMPORT"/>
</dbReference>
<dbReference type="OrthoDB" id="9762833at2"/>
<feature type="transmembrane region" description="Helical" evidence="7">
    <location>
        <begin position="147"/>
        <end position="168"/>
    </location>
</feature>
<feature type="transmembrane region" description="Helical" evidence="7">
    <location>
        <begin position="44"/>
        <end position="66"/>
    </location>
</feature>
<feature type="transmembrane region" description="Helical" evidence="7">
    <location>
        <begin position="87"/>
        <end position="111"/>
    </location>
</feature>
<sequence length="501" mass="55416">MAEQKREQWGSKMGFILAAVGSAVGLGNIWRFPYLLYSNGGGAFLVPYFIAIFTTGIPLLLLEYSIGHKMRGSAPLSYFRMNKKWEWLGWWPSITSFVILTYYTMILSWALNYVYLSFNQAWGEDTNNYFFNDFLKLSTGPFDLGSIQWTILFGITVLWLLNWFICFKGVSKGIERINKVLLPLLIIIILIIVVRGVTLPGAAVGLNKLFTPDWNKVLEPGVWMDAYGQVFYSLSIGMGIMITYSSYLPKKSDLNNSALMTAFANSGFEFLTAIGVFAILGFMAVSQGVPVDEVATQSIGLAFVVFPKVFSLMGGLGSVFAALFFSALVFAGITSCVSLTEAFVAAVKDKTNVSRKKVVTIVSVLGYSISVLYSTGAGLYFLDIVDAFINAYGLIVIGLLECIVVGWFFSTKVLRKHTNSVSIYSIGLWWDVLIRYVTPTVLTIMLAVNIYNEIKSPYGNYPKLALLIFGWGVVITIIILSIAASKANDHYTSLESTEEVA</sequence>
<dbReference type="CDD" id="cd10334">
    <property type="entry name" value="SLC6sbd_u1"/>
    <property type="match status" value="1"/>
</dbReference>
<dbReference type="PROSITE" id="PS50267">
    <property type="entry name" value="NA_NEUROTRAN_SYMP_3"/>
    <property type="match status" value="1"/>
</dbReference>
<comment type="caution">
    <text evidence="8">The sequence shown here is derived from an EMBL/GenBank/DDBJ whole genome shotgun (WGS) entry which is preliminary data.</text>
</comment>
<feature type="transmembrane region" description="Helical" evidence="7">
    <location>
        <begin position="432"/>
        <end position="452"/>
    </location>
</feature>
<dbReference type="Pfam" id="PF00209">
    <property type="entry name" value="SNF"/>
    <property type="match status" value="1"/>
</dbReference>
<evidence type="ECO:0000256" key="2">
    <source>
        <dbReference type="ARBA" id="ARBA00022448"/>
    </source>
</evidence>
<evidence type="ECO:0000256" key="3">
    <source>
        <dbReference type="ARBA" id="ARBA00022692"/>
    </source>
</evidence>
<gene>
    <name evidence="8" type="ORF">HLPCO_002626</name>
</gene>
<dbReference type="GO" id="GO:0015293">
    <property type="term" value="F:symporter activity"/>
    <property type="evidence" value="ECO:0007669"/>
    <property type="project" value="UniProtKB-KW"/>
</dbReference>
<evidence type="ECO:0000313" key="9">
    <source>
        <dbReference type="Proteomes" id="UP000005707"/>
    </source>
</evidence>
<evidence type="ECO:0000256" key="5">
    <source>
        <dbReference type="ARBA" id="ARBA00023136"/>
    </source>
</evidence>
<evidence type="ECO:0000313" key="8">
    <source>
        <dbReference type="EMBL" id="ERJ11324.1"/>
    </source>
</evidence>
<comment type="subcellular location">
    <subcellularLocation>
        <location evidence="1">Membrane</location>
        <topology evidence="1">Multi-pass membrane protein</topology>
    </subcellularLocation>
</comment>
<evidence type="ECO:0000256" key="6">
    <source>
        <dbReference type="RuleBase" id="RU003732"/>
    </source>
</evidence>
<dbReference type="SUPFAM" id="SSF161070">
    <property type="entry name" value="SNF-like"/>
    <property type="match status" value="1"/>
</dbReference>
<dbReference type="STRING" id="1033810.HLPCO_002626"/>
<comment type="similarity">
    <text evidence="6">Belongs to the sodium:neurotransmitter symporter (SNF) (TC 2.A.22) family.</text>
</comment>
<feature type="transmembrane region" description="Helical" evidence="7">
    <location>
        <begin position="309"/>
        <end position="337"/>
    </location>
</feature>
<dbReference type="PANTHER" id="PTHR42948:SF1">
    <property type="entry name" value="TRANSPORTER"/>
    <property type="match status" value="1"/>
</dbReference>
<feature type="transmembrane region" description="Helical" evidence="7">
    <location>
        <begin position="464"/>
        <end position="484"/>
    </location>
</feature>
<dbReference type="NCBIfam" id="NF037979">
    <property type="entry name" value="Na_transp"/>
    <property type="match status" value="1"/>
</dbReference>
<dbReference type="PANTHER" id="PTHR42948">
    <property type="entry name" value="TRANSPORTER"/>
    <property type="match status" value="1"/>
</dbReference>
<dbReference type="InterPro" id="IPR000175">
    <property type="entry name" value="Na/ntran_symport"/>
</dbReference>
<protein>
    <recommendedName>
        <fullName evidence="6">Transporter</fullName>
    </recommendedName>
</protein>
<accession>F7Q0V1</accession>
<dbReference type="AlphaFoldDB" id="F7Q0V1"/>
<keyword evidence="2 6" id="KW-0813">Transport</keyword>
<proteinExistence type="inferred from homology"/>
<reference evidence="8 9" key="1">
    <citation type="journal article" date="2011" name="J. Bacteriol.">
        <title>Genome sequence of Haloplasma contractile, an unusual contractile bacterium from a deep-sea anoxic brine lake.</title>
        <authorList>
            <person name="Antunes A."/>
            <person name="Alam I."/>
            <person name="El Dorry H."/>
            <person name="Siam R."/>
            <person name="Robertson A."/>
            <person name="Bajic V.B."/>
            <person name="Stingl U."/>
        </authorList>
    </citation>
    <scope>NUCLEOTIDE SEQUENCE [LARGE SCALE GENOMIC DNA]</scope>
    <source>
        <strain evidence="8 9">SSD-17B</strain>
    </source>
</reference>
<dbReference type="eggNOG" id="COG0733">
    <property type="taxonomic scope" value="Bacteria"/>
</dbReference>
<feature type="transmembrane region" description="Helical" evidence="7">
    <location>
        <begin position="358"/>
        <end position="382"/>
    </location>
</feature>
<dbReference type="GO" id="GO:0016020">
    <property type="term" value="C:membrane"/>
    <property type="evidence" value="ECO:0007669"/>
    <property type="project" value="UniProtKB-SubCell"/>
</dbReference>
<organism evidence="8 9">
    <name type="scientific">Haloplasma contractile SSD-17B</name>
    <dbReference type="NCBI Taxonomy" id="1033810"/>
    <lineage>
        <taxon>Bacteria</taxon>
        <taxon>Bacillati</taxon>
        <taxon>Mycoplasmatota</taxon>
        <taxon>Mollicutes</taxon>
        <taxon>Haloplasmatales</taxon>
        <taxon>Haloplasmataceae</taxon>
        <taxon>Haloplasma</taxon>
    </lineage>
</organism>
<keyword evidence="5 7" id="KW-0472">Membrane</keyword>
<evidence type="ECO:0000256" key="4">
    <source>
        <dbReference type="ARBA" id="ARBA00022989"/>
    </source>
</evidence>
<evidence type="ECO:0000256" key="7">
    <source>
        <dbReference type="SAM" id="Phobius"/>
    </source>
</evidence>
<name>F7Q0V1_9MOLU</name>
<keyword evidence="4 7" id="KW-1133">Transmembrane helix</keyword>
<keyword evidence="9" id="KW-1185">Reference proteome</keyword>
<dbReference type="Proteomes" id="UP000005707">
    <property type="component" value="Unassembled WGS sequence"/>
</dbReference>
<keyword evidence="6" id="KW-0769">Symport</keyword>
<feature type="transmembrane region" description="Helical" evidence="7">
    <location>
        <begin position="226"/>
        <end position="247"/>
    </location>
</feature>
<reference evidence="8 9" key="2">
    <citation type="journal article" date="2013" name="PLoS ONE">
        <title>INDIGO - INtegrated Data Warehouse of MIcrobial GenOmes with Examples from the Red Sea Extremophiles.</title>
        <authorList>
            <person name="Alam I."/>
            <person name="Antunes A."/>
            <person name="Kamau A.A."/>
            <person name="Ba Alawi W."/>
            <person name="Kalkatawi M."/>
            <person name="Stingl U."/>
            <person name="Bajic V.B."/>
        </authorList>
    </citation>
    <scope>NUCLEOTIDE SEQUENCE [LARGE SCALE GENOMIC DNA]</scope>
    <source>
        <strain evidence="8 9">SSD-17B</strain>
    </source>
</reference>
<dbReference type="RefSeq" id="WP_008827225.1">
    <property type="nucleotide sequence ID" value="NZ_AFNU02000012.1"/>
</dbReference>
<dbReference type="InterPro" id="IPR037272">
    <property type="entry name" value="SNS_sf"/>
</dbReference>
<feature type="transmembrane region" description="Helical" evidence="7">
    <location>
        <begin position="268"/>
        <end position="289"/>
    </location>
</feature>
<feature type="transmembrane region" description="Helical" evidence="7">
    <location>
        <begin position="180"/>
        <end position="206"/>
    </location>
</feature>
<dbReference type="PROSITE" id="PS00610">
    <property type="entry name" value="NA_NEUROTRAN_SYMP_1"/>
    <property type="match status" value="1"/>
</dbReference>
<feature type="transmembrane region" description="Helical" evidence="7">
    <location>
        <begin position="12"/>
        <end position="32"/>
    </location>
</feature>